<dbReference type="InterPro" id="IPR050540">
    <property type="entry name" value="F-actin_Monoox_Mical"/>
</dbReference>
<feature type="region of interest" description="Disordered" evidence="5">
    <location>
        <begin position="223"/>
        <end position="433"/>
    </location>
</feature>
<dbReference type="Gene3D" id="1.10.418.10">
    <property type="entry name" value="Calponin-like domain"/>
    <property type="match status" value="1"/>
</dbReference>
<feature type="domain" description="BMERB" evidence="8">
    <location>
        <begin position="879"/>
        <end position="965"/>
    </location>
</feature>
<dbReference type="PANTHER" id="PTHR23167">
    <property type="entry name" value="CALPONIN HOMOLOGY DOMAIN-CONTAINING PROTEIN DDB_G0272472-RELATED"/>
    <property type="match status" value="1"/>
</dbReference>
<protein>
    <submittedName>
        <fullName evidence="9">EH domain-binding protein 1-like</fullName>
    </submittedName>
</protein>
<feature type="compositionally biased region" description="Polar residues" evidence="5">
    <location>
        <begin position="272"/>
        <end position="286"/>
    </location>
</feature>
<comment type="caution">
    <text evidence="9">The sequence shown here is derived from an EMBL/GenBank/DDBJ whole genome shotgun (WGS) entry which is preliminary data.</text>
</comment>
<evidence type="ECO:0000256" key="2">
    <source>
        <dbReference type="ARBA" id="ARBA00022553"/>
    </source>
</evidence>
<dbReference type="GO" id="GO:0005768">
    <property type="term" value="C:endosome"/>
    <property type="evidence" value="ECO:0007669"/>
    <property type="project" value="UniProtKB-SubCell"/>
</dbReference>
<keyword evidence="3" id="KW-0967">Endosome</keyword>
<comment type="subcellular location">
    <subcellularLocation>
        <location evidence="1">Endosome</location>
    </subcellularLocation>
</comment>
<dbReference type="InterPro" id="IPR036872">
    <property type="entry name" value="CH_dom_sf"/>
</dbReference>
<feature type="compositionally biased region" description="Basic and acidic residues" evidence="5">
    <location>
        <begin position="854"/>
        <end position="864"/>
    </location>
</feature>
<dbReference type="Proteomes" id="UP000735302">
    <property type="component" value="Unassembled WGS sequence"/>
</dbReference>
<accession>A0AAV4AG73</accession>
<feature type="compositionally biased region" description="Polar residues" evidence="5">
    <location>
        <begin position="364"/>
        <end position="373"/>
    </location>
</feature>
<dbReference type="PANTHER" id="PTHR23167:SF46">
    <property type="entry name" value="EPS15 HOMOLOGY DOMAIN CONTAINING PROTEIN-BINDING PROTEIN 1, ISOFORM F"/>
    <property type="match status" value="1"/>
</dbReference>
<evidence type="ECO:0000313" key="10">
    <source>
        <dbReference type="Proteomes" id="UP000735302"/>
    </source>
</evidence>
<dbReference type="AlphaFoldDB" id="A0AAV4AG73"/>
<evidence type="ECO:0000313" key="9">
    <source>
        <dbReference type="EMBL" id="GFO10181.1"/>
    </source>
</evidence>
<dbReference type="PROSITE" id="PS51840">
    <property type="entry name" value="C2_NT"/>
    <property type="match status" value="1"/>
</dbReference>
<proteinExistence type="predicted"/>
<dbReference type="PROSITE" id="PS50021">
    <property type="entry name" value="CH"/>
    <property type="match status" value="1"/>
</dbReference>
<dbReference type="Pfam" id="PF10358">
    <property type="entry name" value="NT-C2"/>
    <property type="match status" value="1"/>
</dbReference>
<dbReference type="EMBL" id="BLXT01004148">
    <property type="protein sequence ID" value="GFO10181.1"/>
    <property type="molecule type" value="Genomic_DNA"/>
</dbReference>
<feature type="compositionally biased region" description="Low complexity" evidence="5">
    <location>
        <begin position="582"/>
        <end position="596"/>
    </location>
</feature>
<dbReference type="FunFam" id="1.10.418.10:FF:000023">
    <property type="entry name" value="EH domain-binding protein 1 isoform X1"/>
    <property type="match status" value="1"/>
</dbReference>
<keyword evidence="10" id="KW-1185">Reference proteome</keyword>
<evidence type="ECO:0000256" key="3">
    <source>
        <dbReference type="ARBA" id="ARBA00022753"/>
    </source>
</evidence>
<dbReference type="PROSITE" id="PS51848">
    <property type="entry name" value="BMERB"/>
    <property type="match status" value="1"/>
</dbReference>
<dbReference type="SMART" id="SM00033">
    <property type="entry name" value="CH"/>
    <property type="match status" value="1"/>
</dbReference>
<gene>
    <name evidence="9" type="ORF">PoB_003668600</name>
</gene>
<feature type="compositionally biased region" description="Acidic residues" evidence="5">
    <location>
        <begin position="256"/>
        <end position="266"/>
    </location>
</feature>
<evidence type="ECO:0000259" key="8">
    <source>
        <dbReference type="PROSITE" id="PS51848"/>
    </source>
</evidence>
<dbReference type="InterPro" id="IPR019448">
    <property type="entry name" value="NT-C2"/>
</dbReference>
<organism evidence="9 10">
    <name type="scientific">Plakobranchus ocellatus</name>
    <dbReference type="NCBI Taxonomy" id="259542"/>
    <lineage>
        <taxon>Eukaryota</taxon>
        <taxon>Metazoa</taxon>
        <taxon>Spiralia</taxon>
        <taxon>Lophotrochozoa</taxon>
        <taxon>Mollusca</taxon>
        <taxon>Gastropoda</taxon>
        <taxon>Heterobranchia</taxon>
        <taxon>Euthyneura</taxon>
        <taxon>Panpulmonata</taxon>
        <taxon>Sacoglossa</taxon>
        <taxon>Placobranchoidea</taxon>
        <taxon>Plakobranchidae</taxon>
        <taxon>Plakobranchus</taxon>
    </lineage>
</organism>
<name>A0AAV4AG73_9GAST</name>
<evidence type="ECO:0000256" key="4">
    <source>
        <dbReference type="ARBA" id="ARBA00023054"/>
    </source>
</evidence>
<feature type="region of interest" description="Disordered" evidence="5">
    <location>
        <begin position="178"/>
        <end position="202"/>
    </location>
</feature>
<evidence type="ECO:0000256" key="5">
    <source>
        <dbReference type="SAM" id="MobiDB-lite"/>
    </source>
</evidence>
<keyword evidence="4" id="KW-0175">Coiled coil</keyword>
<feature type="compositionally biased region" description="Basic and acidic residues" evidence="5">
    <location>
        <begin position="723"/>
        <end position="745"/>
    </location>
</feature>
<feature type="compositionally biased region" description="Polar residues" evidence="5">
    <location>
        <begin position="821"/>
        <end position="830"/>
    </location>
</feature>
<keyword evidence="2" id="KW-0597">Phosphoprotein</keyword>
<evidence type="ECO:0000259" key="6">
    <source>
        <dbReference type="PROSITE" id="PS50021"/>
    </source>
</evidence>
<feature type="domain" description="Calponin-homology (CH)" evidence="6">
    <location>
        <begin position="432"/>
        <end position="537"/>
    </location>
</feature>
<feature type="compositionally biased region" description="Polar residues" evidence="5">
    <location>
        <begin position="400"/>
        <end position="433"/>
    </location>
</feature>
<dbReference type="Pfam" id="PF00307">
    <property type="entry name" value="CH"/>
    <property type="match status" value="1"/>
</dbReference>
<feature type="compositionally biased region" description="Basic and acidic residues" evidence="5">
    <location>
        <begin position="761"/>
        <end position="788"/>
    </location>
</feature>
<feature type="domain" description="C2 NT-type" evidence="7">
    <location>
        <begin position="7"/>
        <end position="156"/>
    </location>
</feature>
<dbReference type="SUPFAM" id="SSF47576">
    <property type="entry name" value="Calponin-homology domain, CH-domain"/>
    <property type="match status" value="1"/>
</dbReference>
<dbReference type="InterPro" id="IPR001715">
    <property type="entry name" value="CH_dom"/>
</dbReference>
<evidence type="ECO:0000256" key="1">
    <source>
        <dbReference type="ARBA" id="ARBA00004177"/>
    </source>
</evidence>
<reference evidence="9 10" key="1">
    <citation type="journal article" date="2021" name="Elife">
        <title>Chloroplast acquisition without the gene transfer in kleptoplastic sea slugs, Plakobranchus ocellatus.</title>
        <authorList>
            <person name="Maeda T."/>
            <person name="Takahashi S."/>
            <person name="Yoshida T."/>
            <person name="Shimamura S."/>
            <person name="Takaki Y."/>
            <person name="Nagai Y."/>
            <person name="Toyoda A."/>
            <person name="Suzuki Y."/>
            <person name="Arimoto A."/>
            <person name="Ishii H."/>
            <person name="Satoh N."/>
            <person name="Nishiyama T."/>
            <person name="Hasebe M."/>
            <person name="Maruyama T."/>
            <person name="Minagawa J."/>
            <person name="Obokata J."/>
            <person name="Shigenobu S."/>
        </authorList>
    </citation>
    <scope>NUCLEOTIDE SEQUENCE [LARGE SCALE GENOMIC DNA]</scope>
</reference>
<evidence type="ECO:0000259" key="7">
    <source>
        <dbReference type="PROSITE" id="PS51840"/>
    </source>
</evidence>
<feature type="region of interest" description="Disordered" evidence="5">
    <location>
        <begin position="550"/>
        <end position="879"/>
    </location>
</feature>
<feature type="compositionally biased region" description="Acidic residues" evidence="5">
    <location>
        <begin position="183"/>
        <end position="194"/>
    </location>
</feature>
<feature type="compositionally biased region" description="Low complexity" evidence="5">
    <location>
        <begin position="613"/>
        <end position="626"/>
    </location>
</feature>
<dbReference type="Pfam" id="PF12130">
    <property type="entry name" value="bMERB_dom"/>
    <property type="match status" value="1"/>
</dbReference>
<dbReference type="InterPro" id="IPR022735">
    <property type="entry name" value="bMERB_dom"/>
</dbReference>
<sequence>MSVWKRLQRVGKSASKFQFTASYQELAVECSKKWQPTKLCVVWTRRNRRRSTQPYKWEPTIRNPYLGLITWTVPENIEITVTLFRDSRQHEYEDKEWIFTVEDHSKGHRKVLASKEVNMKDYASHVPTQTALKLKLKPVSKKVVSATLEVTISCVFIREGKATDEDMQSVASLMSMGRSDIGNMEDLEEEDDDGSGSRAHNAALSSQISDFTAQMSRLDAHFGNPFAEDEGAEHEDTLNPFADDDNEENVSKNPFEDDEGEEDVEAAFEAFQQSNKSSATTPTNPFDESRDATPVAEENKSLSLRLSPSKDKRSPSKSSPLASPGDKRNSPSGKSATLPAGLSNQSESLVPEALSGKKRPTALNMPQSPSSSERPIYEGTPPSTPEEDKKMQVRAITPPLEQQGSGDKQEQVPSPSLDPFNSSQVETSPTSNNPFDDLLSWCRQVTAGHKGVKITNLTTSWRNGLAFCAIIHHFRPDLINYQKLNPHDIKVNNKLAFDAASKLGIPKVLEPSDMVLLAVPDKLLVMTYLHQLRSYFTGQTLDIQLIGPSSSESTYRLGEHDEEDEQRVSEEMYGHKPAPGTSMRKSSSSSSSSISSRLREKSSSATPTEERAPTSSRQTSPSSPQAEAVFIPTVAKSKKGRAPAPPSQIPESEASSPGSGGGEGPQAVNPPSSLVAGGHYEKKKKKRLAPSPPVNGHLQGREASVQKQSLNPFGSDEEEEEEDKKPEATHMELKERARKLLEKAQQELAAGQQDREQEDEEKQKRLREQAKKLIAETRANEQLPEHPVVRKISSSGAGGVATPTVSLKSLRLRRKLRTVRDTSSTVQNPGRQGEQPQLKKLSLVTPKLSTLPKLDSRESNKGDADDGQGLNSDGEENDDELEMELHLTPDENLQDTNQYVKSELDSLEHEQLQIDYEASHLEERLRNVMKKGKNKALEERLMQEWFQLVNKKNALIRRQMQLNIL</sequence>
<feature type="compositionally biased region" description="Basic and acidic residues" evidence="5">
    <location>
        <begin position="597"/>
        <end position="612"/>
    </location>
</feature>